<protein>
    <submittedName>
        <fullName evidence="1">Uncharacterized protein</fullName>
    </submittedName>
</protein>
<organism evidence="1 2">
    <name type="scientific">Pedobacter roseus</name>
    <dbReference type="NCBI Taxonomy" id="336820"/>
    <lineage>
        <taxon>Bacteria</taxon>
        <taxon>Pseudomonadati</taxon>
        <taxon>Bacteroidota</taxon>
        <taxon>Sphingobacteriia</taxon>
        <taxon>Sphingobacteriales</taxon>
        <taxon>Sphingobacteriaceae</taxon>
        <taxon>Pedobacter</taxon>
    </lineage>
</organism>
<dbReference type="KEGG" id="proe:H9L23_09545"/>
<dbReference type="Proteomes" id="UP000515806">
    <property type="component" value="Chromosome"/>
</dbReference>
<keyword evidence="2" id="KW-1185">Reference proteome</keyword>
<proteinExistence type="predicted"/>
<gene>
    <name evidence="1" type="ORF">H9L23_09545</name>
</gene>
<name>A0A7G9QLR6_9SPHI</name>
<dbReference type="AlphaFoldDB" id="A0A7G9QLR6"/>
<dbReference type="EMBL" id="CP060723">
    <property type="protein sequence ID" value="QNN44291.1"/>
    <property type="molecule type" value="Genomic_DNA"/>
</dbReference>
<evidence type="ECO:0000313" key="2">
    <source>
        <dbReference type="Proteomes" id="UP000515806"/>
    </source>
</evidence>
<accession>A0A7G9QLR6</accession>
<reference evidence="1 2" key="1">
    <citation type="submission" date="2020-08" db="EMBL/GenBank/DDBJ databases">
        <title>Genome sequence of Pedobacter roseus KACC 11594T.</title>
        <authorList>
            <person name="Hyun D.-W."/>
            <person name="Bae J.-W."/>
        </authorList>
    </citation>
    <scope>NUCLEOTIDE SEQUENCE [LARGE SCALE GENOMIC DNA]</scope>
    <source>
        <strain evidence="1 2">KACC 11594</strain>
    </source>
</reference>
<dbReference type="RefSeq" id="WP_187594736.1">
    <property type="nucleotide sequence ID" value="NZ_CP060723.1"/>
</dbReference>
<evidence type="ECO:0000313" key="1">
    <source>
        <dbReference type="EMBL" id="QNN44291.1"/>
    </source>
</evidence>
<sequence length="127" mass="14936">MSLHYGAIVEMAVRRKSVNISEISRRMHVNRRSIYNWFQKDFLSIEIICEIGYIIDHDFSKDFPDEFALDGFANPHHSMGYKGSTNAEQDYSVRFWMNKYIALLEKYNNLLMDYARETQAKDGTDPP</sequence>